<name>A0A646QWB1_9CAUD</name>
<sequence>MRFRSGLEKRTAAWLNLRKVKFKYEETRIPYAVSETRHYTPDFQLPNGIYVETKGRFLPSDRKKHLLVKKQYPELDIRFVFSNPKAKIRKGSKTSYADWCDKHGFLYAQEYIPVEWVKEKKR</sequence>
<dbReference type="EMBL" id="MK613347">
    <property type="protein sequence ID" value="QBQ72686.1"/>
    <property type="molecule type" value="Genomic_DNA"/>
</dbReference>
<dbReference type="Pfam" id="PF05367">
    <property type="entry name" value="Phage_endo_I"/>
    <property type="match status" value="1"/>
</dbReference>
<dbReference type="Proteomes" id="UP000425344">
    <property type="component" value="Segment"/>
</dbReference>
<protein>
    <submittedName>
        <fullName evidence="1">Endonuclease</fullName>
    </submittedName>
</protein>
<dbReference type="CDD" id="cd22324">
    <property type="entry name" value="Endonuclease_I"/>
    <property type="match status" value="1"/>
</dbReference>
<dbReference type="SUPFAM" id="SSF52980">
    <property type="entry name" value="Restriction endonuclease-like"/>
    <property type="match status" value="1"/>
</dbReference>
<dbReference type="GO" id="GO:0008833">
    <property type="term" value="F:deoxyribonuclease IV (phage-T4-induced) activity"/>
    <property type="evidence" value="ECO:0007669"/>
    <property type="project" value="InterPro"/>
</dbReference>
<dbReference type="GO" id="GO:0016032">
    <property type="term" value="P:viral process"/>
    <property type="evidence" value="ECO:0007669"/>
    <property type="project" value="InterPro"/>
</dbReference>
<gene>
    <name evidence="1" type="ORF">CRP5_gp20</name>
</gene>
<dbReference type="InterPro" id="IPR008029">
    <property type="entry name" value="Phage_T7_Gp3_endoDNaseI"/>
</dbReference>
<accession>A0A646QWB1</accession>
<dbReference type="Gene3D" id="3.40.91.30">
    <property type="match status" value="1"/>
</dbReference>
<dbReference type="GO" id="GO:0015074">
    <property type="term" value="P:DNA integration"/>
    <property type="evidence" value="ECO:0007669"/>
    <property type="project" value="InterPro"/>
</dbReference>
<evidence type="ECO:0000313" key="1">
    <source>
        <dbReference type="EMBL" id="QBQ72686.1"/>
    </source>
</evidence>
<keyword evidence="1" id="KW-0540">Nuclease</keyword>
<evidence type="ECO:0000313" key="2">
    <source>
        <dbReference type="Proteomes" id="UP000425344"/>
    </source>
</evidence>
<keyword evidence="1" id="KW-0378">Hydrolase</keyword>
<reference evidence="1 2" key="1">
    <citation type="journal article" date="2019" name="mSystems">
        <title>Diverse, abundant and novel viruses infecting the marine abundant Roseobacter RCA lineage.</title>
        <authorList>
            <person name="Zhang Z.F."/>
            <person name="Chen F."/>
            <person name="Chu X."/>
            <person name="Zhang H."/>
            <person name="Luo H.W."/>
            <person name="Zhai Z.Q."/>
            <person name="Yang M.Y."/>
            <person name="Zhao Y.L."/>
        </authorList>
    </citation>
    <scope>NUCLEOTIDE SEQUENCE [LARGE SCALE GENOMIC DNA]</scope>
</reference>
<dbReference type="SMR" id="A0A646QWB1"/>
<organism evidence="1 2">
    <name type="scientific">Roseobacter phage CRP-5</name>
    <dbReference type="NCBI Taxonomy" id="2559284"/>
    <lineage>
        <taxon>Viruses</taxon>
        <taxon>Duplodnaviria</taxon>
        <taxon>Heunggongvirae</taxon>
        <taxon>Uroviricota</taxon>
        <taxon>Caudoviricetes</taxon>
        <taxon>Zobellviridae</taxon>
        <taxon>Cobavirinae</taxon>
        <taxon>Veravirus</taxon>
    </lineage>
</organism>
<keyword evidence="1" id="KW-0255">Endonuclease</keyword>
<dbReference type="InterPro" id="IPR011335">
    <property type="entry name" value="Restrct_endonuc-II-like"/>
</dbReference>
<proteinExistence type="predicted"/>